<gene>
    <name evidence="1" type="ORF">BacF7301_10360</name>
</gene>
<reference evidence="1 2" key="1">
    <citation type="submission" date="2020-03" db="EMBL/GenBank/DDBJ databases">
        <title>Genomic analysis of Bacteroides faecium CBA7301.</title>
        <authorList>
            <person name="Kim J."/>
            <person name="Roh S.W."/>
        </authorList>
    </citation>
    <scope>NUCLEOTIDE SEQUENCE [LARGE SCALE GENOMIC DNA]</scope>
    <source>
        <strain evidence="1 2">CBA7301</strain>
    </source>
</reference>
<dbReference type="KEGG" id="bfc:BacF7301_10360"/>
<organism evidence="1 2">
    <name type="scientific">Bacteroides faecium</name>
    <dbReference type="NCBI Taxonomy" id="2715212"/>
    <lineage>
        <taxon>Bacteria</taxon>
        <taxon>Pseudomonadati</taxon>
        <taxon>Bacteroidota</taxon>
        <taxon>Bacteroidia</taxon>
        <taxon>Bacteroidales</taxon>
        <taxon>Bacteroidaceae</taxon>
        <taxon>Bacteroides</taxon>
    </lineage>
</organism>
<dbReference type="EMBL" id="CP050831">
    <property type="protein sequence ID" value="QIU94518.1"/>
    <property type="molecule type" value="Genomic_DNA"/>
</dbReference>
<sequence length="104" mass="12178">MKLKQQITNFYQVLKALPDNEEYNSEGVRNAISVKADGLLQILDDNDKHGIEVDEKIFSFLSFVKGYDLPRFEDNYYLFTKEDLEREYKRLGNITLLSGSEIDY</sequence>
<name>A0A6H0KPN8_9BACE</name>
<dbReference type="Proteomes" id="UP000501780">
    <property type="component" value="Chromosome"/>
</dbReference>
<proteinExistence type="predicted"/>
<dbReference type="AlphaFoldDB" id="A0A6H0KPN8"/>
<keyword evidence="2" id="KW-1185">Reference proteome</keyword>
<evidence type="ECO:0000313" key="2">
    <source>
        <dbReference type="Proteomes" id="UP000501780"/>
    </source>
</evidence>
<protein>
    <submittedName>
        <fullName evidence="1">Uncharacterized protein</fullName>
    </submittedName>
</protein>
<evidence type="ECO:0000313" key="1">
    <source>
        <dbReference type="EMBL" id="QIU94518.1"/>
    </source>
</evidence>
<accession>A0A6H0KPN8</accession>
<dbReference type="RefSeq" id="WP_022137784.1">
    <property type="nucleotide sequence ID" value="NZ_CP050831.1"/>
</dbReference>